<feature type="region of interest" description="Disordered" evidence="1">
    <location>
        <begin position="1"/>
        <end position="39"/>
    </location>
</feature>
<reference evidence="3" key="1">
    <citation type="journal article" date="2010" name="Science">
        <title>Signatures of adaptation to obligate biotrophy in the Hyaloperonospora arabidopsidis genome.</title>
        <authorList>
            <person name="Baxter L."/>
            <person name="Tripathy S."/>
            <person name="Ishaque N."/>
            <person name="Boot N."/>
            <person name="Cabral A."/>
            <person name="Kemen E."/>
            <person name="Thines M."/>
            <person name="Ah-Fong A."/>
            <person name="Anderson R."/>
            <person name="Badejoko W."/>
            <person name="Bittner-Eddy P."/>
            <person name="Boore J.L."/>
            <person name="Chibucos M.C."/>
            <person name="Coates M."/>
            <person name="Dehal P."/>
            <person name="Delehaunty K."/>
            <person name="Dong S."/>
            <person name="Downton P."/>
            <person name="Dumas B."/>
            <person name="Fabro G."/>
            <person name="Fronick C."/>
            <person name="Fuerstenberg S.I."/>
            <person name="Fulton L."/>
            <person name="Gaulin E."/>
            <person name="Govers F."/>
            <person name="Hughes L."/>
            <person name="Humphray S."/>
            <person name="Jiang R.H."/>
            <person name="Judelson H."/>
            <person name="Kamoun S."/>
            <person name="Kyung K."/>
            <person name="Meijer H."/>
            <person name="Minx P."/>
            <person name="Morris P."/>
            <person name="Nelson J."/>
            <person name="Phuntumart V."/>
            <person name="Qutob D."/>
            <person name="Rehmany A."/>
            <person name="Rougon-Cardoso A."/>
            <person name="Ryden P."/>
            <person name="Torto-Alalibo T."/>
            <person name="Studholme D."/>
            <person name="Wang Y."/>
            <person name="Win J."/>
            <person name="Wood J."/>
            <person name="Clifton S.W."/>
            <person name="Rogers J."/>
            <person name="Van den Ackerveken G."/>
            <person name="Jones J.D."/>
            <person name="McDowell J.M."/>
            <person name="Beynon J."/>
            <person name="Tyler B.M."/>
        </authorList>
    </citation>
    <scope>NUCLEOTIDE SEQUENCE [LARGE SCALE GENOMIC DNA]</scope>
    <source>
        <strain evidence="3">Emoy2</strain>
    </source>
</reference>
<evidence type="ECO:0000256" key="1">
    <source>
        <dbReference type="SAM" id="MobiDB-lite"/>
    </source>
</evidence>
<proteinExistence type="predicted"/>
<dbReference type="InParanoid" id="M4BFE0"/>
<name>M4BFE0_HYAAE</name>
<dbReference type="Proteomes" id="UP000011713">
    <property type="component" value="Unassembled WGS sequence"/>
</dbReference>
<keyword evidence="3" id="KW-1185">Reference proteome</keyword>
<dbReference type="VEuPathDB" id="FungiDB:HpaG805009"/>
<reference evidence="2" key="2">
    <citation type="submission" date="2015-06" db="UniProtKB">
        <authorList>
            <consortium name="EnsemblProtists"/>
        </authorList>
    </citation>
    <scope>IDENTIFICATION</scope>
    <source>
        <strain evidence="2">Emoy2</strain>
    </source>
</reference>
<sequence>MIWPEIDGSNAPKSYGSDGNFAVEMERRPNARTGEDDARRASRSIRLKLALMKLESLVIAK</sequence>
<dbReference type="EMBL" id="JH598203">
    <property type="status" value="NOT_ANNOTATED_CDS"/>
    <property type="molecule type" value="Genomic_DNA"/>
</dbReference>
<evidence type="ECO:0000313" key="2">
    <source>
        <dbReference type="EnsemblProtists" id="HpaP805009"/>
    </source>
</evidence>
<evidence type="ECO:0000313" key="3">
    <source>
        <dbReference type="Proteomes" id="UP000011713"/>
    </source>
</evidence>
<organism evidence="2 3">
    <name type="scientific">Hyaloperonospora arabidopsidis (strain Emoy2)</name>
    <name type="common">Downy mildew agent</name>
    <name type="synonym">Peronospora arabidopsidis</name>
    <dbReference type="NCBI Taxonomy" id="559515"/>
    <lineage>
        <taxon>Eukaryota</taxon>
        <taxon>Sar</taxon>
        <taxon>Stramenopiles</taxon>
        <taxon>Oomycota</taxon>
        <taxon>Peronosporomycetes</taxon>
        <taxon>Peronosporales</taxon>
        <taxon>Peronosporaceae</taxon>
        <taxon>Hyaloperonospora</taxon>
    </lineage>
</organism>
<accession>M4BFE0</accession>
<dbReference type="AlphaFoldDB" id="M4BFE0"/>
<dbReference type="HOGENOM" id="CLU_2927512_0_0_1"/>
<protein>
    <submittedName>
        <fullName evidence="2">Uncharacterized protein</fullName>
    </submittedName>
</protein>
<dbReference type="EnsemblProtists" id="HpaT805009">
    <property type="protein sequence ID" value="HpaP805009"/>
    <property type="gene ID" value="HpaG805009"/>
</dbReference>
<feature type="compositionally biased region" description="Basic and acidic residues" evidence="1">
    <location>
        <begin position="24"/>
        <end position="39"/>
    </location>
</feature>